<organism evidence="1 2">
    <name type="scientific">Streptomyces indicus</name>
    <dbReference type="NCBI Taxonomy" id="417292"/>
    <lineage>
        <taxon>Bacteria</taxon>
        <taxon>Bacillati</taxon>
        <taxon>Actinomycetota</taxon>
        <taxon>Actinomycetes</taxon>
        <taxon>Kitasatosporales</taxon>
        <taxon>Streptomycetaceae</taxon>
        <taxon>Streptomyces</taxon>
    </lineage>
</organism>
<sequence>MGESSTTARVAAAVEEHARRRARWEAETALAAVMADPEVRRLGEEIERAEALLGEELRPRFQPYQDRAVREADLDALTRTCPGKHGRWGRICVLDTGHESTAPHWGTTAEGQPVAWVGSAPDDD</sequence>
<evidence type="ECO:0000313" key="1">
    <source>
        <dbReference type="EMBL" id="SDL38050.1"/>
    </source>
</evidence>
<proteinExistence type="predicted"/>
<dbReference type="OrthoDB" id="4325555at2"/>
<dbReference type="STRING" id="417292.SAMN05421806_13219"/>
<dbReference type="Proteomes" id="UP000199155">
    <property type="component" value="Unassembled WGS sequence"/>
</dbReference>
<protein>
    <submittedName>
        <fullName evidence="1">Uncharacterized protein</fullName>
    </submittedName>
</protein>
<keyword evidence="2" id="KW-1185">Reference proteome</keyword>
<reference evidence="1 2" key="1">
    <citation type="submission" date="2016-10" db="EMBL/GenBank/DDBJ databases">
        <authorList>
            <person name="de Groot N.N."/>
        </authorList>
    </citation>
    <scope>NUCLEOTIDE SEQUENCE [LARGE SCALE GENOMIC DNA]</scope>
    <source>
        <strain evidence="1 2">CGMCC 4.5727</strain>
    </source>
</reference>
<dbReference type="RefSeq" id="WP_093618167.1">
    <property type="nucleotide sequence ID" value="NZ_FNFF01000032.1"/>
</dbReference>
<evidence type="ECO:0000313" key="2">
    <source>
        <dbReference type="Proteomes" id="UP000199155"/>
    </source>
</evidence>
<gene>
    <name evidence="1" type="ORF">SAMN05421806_13219</name>
</gene>
<dbReference type="AlphaFoldDB" id="A0A1G9JKA2"/>
<dbReference type="EMBL" id="FNFF01000032">
    <property type="protein sequence ID" value="SDL38050.1"/>
    <property type="molecule type" value="Genomic_DNA"/>
</dbReference>
<name>A0A1G9JKA2_9ACTN</name>
<accession>A0A1G9JKA2</accession>